<dbReference type="PANTHER" id="PTHR12399">
    <property type="entry name" value="EUKARYOTIC TRANSLATION INITIATION FACTOR 3 SUBUNIT 7"/>
    <property type="match status" value="1"/>
</dbReference>
<dbReference type="Gene3D" id="1.10.150.50">
    <property type="entry name" value="Transcription Factor, Ets-1"/>
    <property type="match status" value="1"/>
</dbReference>
<dbReference type="GO" id="GO:0016282">
    <property type="term" value="C:eukaryotic 43S preinitiation complex"/>
    <property type="evidence" value="ECO:0007669"/>
    <property type="project" value="UniProtKB-UniRule"/>
</dbReference>
<dbReference type="SMART" id="SM00248">
    <property type="entry name" value="ANK"/>
    <property type="match status" value="3"/>
</dbReference>
<comment type="subunit">
    <text evidence="5">Component of the eukaryotic translation initiation factor 3 (eIF-3) complex.</text>
</comment>
<comment type="subcellular location">
    <subcellularLocation>
        <location evidence="5">Cytoplasm</location>
    </subcellularLocation>
</comment>
<keyword evidence="3" id="KW-0694">RNA-binding</keyword>
<dbReference type="GO" id="GO:0002191">
    <property type="term" value="P:cap-dependent translational initiation"/>
    <property type="evidence" value="ECO:0007669"/>
    <property type="project" value="UniProtKB-UniRule"/>
</dbReference>
<proteinExistence type="inferred from homology"/>
<dbReference type="PROSITE" id="PS50297">
    <property type="entry name" value="ANK_REP_REGION"/>
    <property type="match status" value="2"/>
</dbReference>
<dbReference type="Pfam" id="PF05091">
    <property type="entry name" value="eIF-3_zeta"/>
    <property type="match status" value="1"/>
</dbReference>
<sequence>MGIRKIWPISLNKWSGAPVGVVTEALSIHPAVDPAKKTWSAPGPSRIITQMIYEELLQLQLERIGRQRERKRGHAEIAESKERKQQEKKRKRHEPVQKEFQRDKRGYSENREENKVLRKELATVRKEKEELRKELAAAMREREGKWQAEEADWMKRMKMIEEKMEQREKERKNNVIITGIGGIRGNIEREVEEWVEREIGVKVDVTEAFKIKERKTQKKLREVAREDRDRGRRVKIGYRKKQINGEWFIWNGRSEEEKTNRRERKKKDAWKENRENCILLGEDFNGRIGERGPRNWEEEKGDGKRKSKVENAKGKRLMERIEENGWEVLNGNKQWDEEEEWTYRGSRGETVIDYGIENEEAWERVEEFGIGERVESDHLEISLRKRRGGKEQRMKGSILARTIQFNKDPEHLDDRSLRSEMHSFDNPELTVLILLQIYFFHEVCKRAEMRLWRNRASDTILRCEVKGVASSFPALSVSNLRTTFLFSTPLCSSDVFNRAAKDGMIDVLKEATKRDCNGRDEQGMTPTLYAAFYGNLEALRLLCGRGGDPDKADLFGNTALHLAAAQGHKHIVTFLVNFGANIYSIDIDRRTAQELAGMNNREDILRFLDGVHAKMEAGDKKKAKAMKDKAKKDSEKRIKEFNKKQAKKDQIMEKIEKRETRNHRPSMIETLKTRIKSGSMSNLANLGPQPPRGSFSAIVGNGTLSGMKNMGSVQKKALARASRVGFDDDFKISEVEDGKRSIRSLTGFRRDSEVLYAGTLETTKKGRLESVFNEAEYIESSPPPPPINGLTRSISQPDFMQELDNNGEKIHQEPGSIFVIPGIGNLAIRKSITNTFHGFYGGEGTNEESSIGSGESYGVKTNTLSIDDELSDPESSEDENPNGPLERFLTAWSLGEYLPRFEEQKIDLDTLMILTESDLKSLGLPIGPHRRLMTAVHERKSALENPGEVTDMIQDNPTGWGPCEMPDQFKDMPYQPFSKGDRLGKISDWTGAAFQDKKYANKYASQFGSGSQYAYYHDEDESTFHLVDTTRVQKPPYQRGRFRANQRNMRGRGGRSGMQGGGMQSLGKGVKARDTYKRSQVKKWGQGRPQIKIRDASVTVRPDWVTIEEMDFPRLGKLSLPSIKDGEDIICCGELEYYDKSYDRVNVKNEKPLQSVNRIFHTVTTTDDPIIRKLTKTEGNVYATDAILATIMCCTRSNYSWDIVIEKLGDKLFFDKRDNTEFDLLTVNETSVEPPQDDGNSLNSPRNLALEATFINHNFSQQVLRTGTGEPRYKFDNPNPFISEEEDGEVASVAYRYRKWDLGGGIVLVARCEHDAVVQSPNGELQYLSIKALNEWDSKLANGVEWRQKLDTQRGAVLANELRNNACKLAKWTVQALLAGSDQIKFGYVSRAHVRDNSKHVILGTQQYKPHEFATQINLNMDNAWGILRCIVDIVMKQKDGKYLIMKDPNKPMIRLYDIPDNTFESDGESESEDDVAPDSVTFQTLYPYSSSAKR</sequence>
<dbReference type="PROSITE" id="PS50088">
    <property type="entry name" value="ANK_REPEAT"/>
    <property type="match status" value="2"/>
</dbReference>
<comment type="function">
    <text evidence="5">mRNA cap-binding component of the eukaryotic translation initiation factor 3 (eIF-3) complex, which is involved in protein synthesis of a specialized repertoire of mRNAs and, together with other initiation factors, stimulates binding of mRNA and methionyl-tRNAi to the 40S ribosome. The eIF-3 complex specifically targets and initiates translation of a subset of mRNAs involved in cell proliferation. In the eIF-3 complex, eif3d specifically recognizes and binds the 7-methylguanosine cap of a subset of mRNAs.</text>
</comment>
<feature type="compositionally biased region" description="Gly residues" evidence="7">
    <location>
        <begin position="1054"/>
        <end position="1064"/>
    </location>
</feature>
<evidence type="ECO:0000256" key="1">
    <source>
        <dbReference type="ARBA" id="ARBA00022490"/>
    </source>
</evidence>
<comment type="caution">
    <text evidence="9">The sequence shown here is derived from an EMBL/GenBank/DDBJ whole genome shotgun (WGS) entry which is preliminary data.</text>
</comment>
<reference evidence="9" key="2">
    <citation type="submission" date="2021-08" db="EMBL/GenBank/DDBJ databases">
        <authorList>
            <person name="Eriksson T."/>
        </authorList>
    </citation>
    <scope>NUCLEOTIDE SEQUENCE</scope>
    <source>
        <strain evidence="9">Stoneville</strain>
        <tissue evidence="9">Whole head</tissue>
    </source>
</reference>
<comment type="similarity">
    <text evidence="5">Belongs to the eIF-3 subunit D family.</text>
</comment>
<feature type="region of interest" description="RNA gate" evidence="5">
    <location>
        <begin position="1221"/>
        <end position="1235"/>
    </location>
</feature>
<accession>A0A8J6HA73</accession>
<evidence type="ECO:0000256" key="2">
    <source>
        <dbReference type="ARBA" id="ARBA00022540"/>
    </source>
</evidence>
<evidence type="ECO:0000256" key="7">
    <source>
        <dbReference type="SAM" id="MobiDB-lite"/>
    </source>
</evidence>
<dbReference type="InterPro" id="IPR036691">
    <property type="entry name" value="Endo/exonu/phosph_ase_sf"/>
</dbReference>
<dbReference type="Proteomes" id="UP000719412">
    <property type="component" value="Unassembled WGS sequence"/>
</dbReference>
<dbReference type="HAMAP" id="MF_03003">
    <property type="entry name" value="eIF3d"/>
    <property type="match status" value="1"/>
</dbReference>
<dbReference type="Pfam" id="PF12796">
    <property type="entry name" value="Ank_2"/>
    <property type="match status" value="1"/>
</dbReference>
<dbReference type="InterPro" id="IPR002110">
    <property type="entry name" value="Ankyrin_rpt"/>
</dbReference>
<reference evidence="9" key="1">
    <citation type="journal article" date="2020" name="J Insects Food Feed">
        <title>The yellow mealworm (Tenebrio molitor) genome: a resource for the emerging insects as food and feed industry.</title>
        <authorList>
            <person name="Eriksson T."/>
            <person name="Andere A."/>
            <person name="Kelstrup H."/>
            <person name="Emery V."/>
            <person name="Picard C."/>
        </authorList>
    </citation>
    <scope>NUCLEOTIDE SEQUENCE</scope>
    <source>
        <strain evidence="9">Stoneville</strain>
        <tissue evidence="9">Whole head</tissue>
    </source>
</reference>
<keyword evidence="4 5" id="KW-0648">Protein biosynthesis</keyword>
<keyword evidence="1 5" id="KW-0963">Cytoplasm</keyword>
<keyword evidence="10" id="KW-1185">Reference proteome</keyword>
<dbReference type="InterPro" id="IPR013761">
    <property type="entry name" value="SAM/pointed_sf"/>
</dbReference>
<evidence type="ECO:0000259" key="8">
    <source>
        <dbReference type="SMART" id="SM00454"/>
    </source>
</evidence>
<organism evidence="9 10">
    <name type="scientific">Tenebrio molitor</name>
    <name type="common">Yellow mealworm beetle</name>
    <dbReference type="NCBI Taxonomy" id="7067"/>
    <lineage>
        <taxon>Eukaryota</taxon>
        <taxon>Metazoa</taxon>
        <taxon>Ecdysozoa</taxon>
        <taxon>Arthropoda</taxon>
        <taxon>Hexapoda</taxon>
        <taxon>Insecta</taxon>
        <taxon>Pterygota</taxon>
        <taxon>Neoptera</taxon>
        <taxon>Endopterygota</taxon>
        <taxon>Coleoptera</taxon>
        <taxon>Polyphaga</taxon>
        <taxon>Cucujiformia</taxon>
        <taxon>Tenebrionidae</taxon>
        <taxon>Tenebrio</taxon>
    </lineage>
</organism>
<dbReference type="PANTHER" id="PTHR12399:SF0">
    <property type="entry name" value="EUKARYOTIC TRANSLATION INITIATION FACTOR 3 SUBUNIT D"/>
    <property type="match status" value="1"/>
</dbReference>
<feature type="region of interest" description="Disordered" evidence="7">
    <location>
        <begin position="290"/>
        <end position="311"/>
    </location>
</feature>
<dbReference type="GO" id="GO:0005852">
    <property type="term" value="C:eukaryotic translation initiation factor 3 complex"/>
    <property type="evidence" value="ECO:0007669"/>
    <property type="project" value="UniProtKB-UniRule"/>
</dbReference>
<dbReference type="InterPro" id="IPR036770">
    <property type="entry name" value="Ankyrin_rpt-contain_sf"/>
</dbReference>
<dbReference type="GO" id="GO:0098808">
    <property type="term" value="F:mRNA cap binding"/>
    <property type="evidence" value="ECO:0007669"/>
    <property type="project" value="UniProtKB-UniRule"/>
</dbReference>
<dbReference type="InterPro" id="IPR001660">
    <property type="entry name" value="SAM"/>
</dbReference>
<feature type="repeat" description="ANK" evidence="6">
    <location>
        <begin position="522"/>
        <end position="554"/>
    </location>
</feature>
<dbReference type="CDD" id="cd09517">
    <property type="entry name" value="SAM_USH1G_HARP"/>
    <property type="match status" value="1"/>
</dbReference>
<evidence type="ECO:0000313" key="10">
    <source>
        <dbReference type="Proteomes" id="UP000719412"/>
    </source>
</evidence>
<keyword evidence="6" id="KW-0040">ANK repeat</keyword>
<keyword evidence="2 5" id="KW-0396">Initiation factor</keyword>
<feature type="compositionally biased region" description="Basic and acidic residues" evidence="7">
    <location>
        <begin position="94"/>
        <end position="113"/>
    </location>
</feature>
<feature type="compositionally biased region" description="Basic and acidic residues" evidence="7">
    <location>
        <begin position="74"/>
        <end position="85"/>
    </location>
</feature>
<dbReference type="SUPFAM" id="SSF47769">
    <property type="entry name" value="SAM/Pointed domain"/>
    <property type="match status" value="1"/>
</dbReference>
<dbReference type="EMBL" id="JABDTM020027062">
    <property type="protein sequence ID" value="KAH0811064.1"/>
    <property type="molecule type" value="Genomic_DNA"/>
</dbReference>
<dbReference type="GO" id="GO:0033290">
    <property type="term" value="C:eukaryotic 48S preinitiation complex"/>
    <property type="evidence" value="ECO:0007669"/>
    <property type="project" value="UniProtKB-UniRule"/>
</dbReference>
<feature type="repeat" description="ANK" evidence="6">
    <location>
        <begin position="555"/>
        <end position="587"/>
    </location>
</feature>
<dbReference type="SMART" id="SM00454">
    <property type="entry name" value="SAM"/>
    <property type="match status" value="1"/>
</dbReference>
<name>A0A8J6HA73_TENMO</name>
<dbReference type="InterPro" id="IPR007783">
    <property type="entry name" value="eIF3d"/>
</dbReference>
<dbReference type="Gene3D" id="3.60.10.10">
    <property type="entry name" value="Endonuclease/exonuclease/phosphatase"/>
    <property type="match status" value="1"/>
</dbReference>
<feature type="region of interest" description="Disordered" evidence="7">
    <location>
        <begin position="1047"/>
        <end position="1072"/>
    </location>
</feature>
<evidence type="ECO:0000256" key="4">
    <source>
        <dbReference type="ARBA" id="ARBA00022917"/>
    </source>
</evidence>
<gene>
    <name evidence="9" type="ORF">GEV33_011731</name>
</gene>
<comment type="domain">
    <text evidence="5">The RNA gate region regulates mRNA cap recognition to prevent promiscuous mRNA-binding before assembly of eif3d into the full eukaryotic translation initiation factor 3 (eIF-3) complex.</text>
</comment>
<protein>
    <recommendedName>
        <fullName evidence="5">Eukaryotic translation initiation factor 3 subunit D</fullName>
        <shortName evidence="5">eIF3d</shortName>
    </recommendedName>
    <alternativeName>
        <fullName evidence="5">Eukaryotic translation initiation factor 3 subunit 7</fullName>
    </alternativeName>
</protein>
<evidence type="ECO:0000313" key="9">
    <source>
        <dbReference type="EMBL" id="KAH0811064.1"/>
    </source>
</evidence>
<evidence type="ECO:0000256" key="3">
    <source>
        <dbReference type="ARBA" id="ARBA00022884"/>
    </source>
</evidence>
<dbReference type="GO" id="GO:0001732">
    <property type="term" value="P:formation of cytoplasmic translation initiation complex"/>
    <property type="evidence" value="ECO:0007669"/>
    <property type="project" value="UniProtKB-UniRule"/>
</dbReference>
<feature type="domain" description="SAM" evidence="8">
    <location>
        <begin position="877"/>
        <end position="942"/>
    </location>
</feature>
<dbReference type="Gene3D" id="1.25.40.20">
    <property type="entry name" value="Ankyrin repeat-containing domain"/>
    <property type="match status" value="1"/>
</dbReference>
<feature type="region of interest" description="Disordered" evidence="7">
    <location>
        <begin position="68"/>
        <end position="113"/>
    </location>
</feature>
<evidence type="ECO:0000256" key="6">
    <source>
        <dbReference type="PROSITE-ProRule" id="PRU00023"/>
    </source>
</evidence>
<evidence type="ECO:0000256" key="5">
    <source>
        <dbReference type="HAMAP-Rule" id="MF_03003"/>
    </source>
</evidence>
<dbReference type="SUPFAM" id="SSF48403">
    <property type="entry name" value="Ankyrin repeat"/>
    <property type="match status" value="1"/>
</dbReference>
<dbReference type="Pfam" id="PF00536">
    <property type="entry name" value="SAM_1"/>
    <property type="match status" value="1"/>
</dbReference>
<dbReference type="GO" id="GO:0003743">
    <property type="term" value="F:translation initiation factor activity"/>
    <property type="evidence" value="ECO:0007669"/>
    <property type="project" value="UniProtKB-UniRule"/>
</dbReference>